<dbReference type="EMBL" id="MXAV01000046">
    <property type="protein sequence ID" value="PKY09915.1"/>
    <property type="molecule type" value="Genomic_DNA"/>
</dbReference>
<evidence type="ECO:0000313" key="1">
    <source>
        <dbReference type="EMBL" id="PKY09915.1"/>
    </source>
</evidence>
<keyword evidence="2" id="KW-1185">Reference proteome</keyword>
<dbReference type="RefSeq" id="WP_101538668.1">
    <property type="nucleotide sequence ID" value="NZ_MXAV01000046.1"/>
</dbReference>
<dbReference type="GO" id="GO:0006355">
    <property type="term" value="P:regulation of DNA-templated transcription"/>
    <property type="evidence" value="ECO:0007669"/>
    <property type="project" value="InterPro"/>
</dbReference>
<sequence length="88" mass="10003">MSVTSVRIADDVEKPLELLSKKLDRSKNYIINQAIKEFLARQSLEDSRWQDTLEALETIKAGKSIDEEGVNAWLNSWGTNNRKSPPKS</sequence>
<dbReference type="SUPFAM" id="SSF47598">
    <property type="entry name" value="Ribbon-helix-helix"/>
    <property type="match status" value="1"/>
</dbReference>
<dbReference type="InParanoid" id="A0A2I1DJ96"/>
<comment type="caution">
    <text evidence="1">The sequence shown here is derived from an EMBL/GenBank/DDBJ whole genome shotgun (WGS) entry which is preliminary data.</text>
</comment>
<reference evidence="1 2" key="1">
    <citation type="submission" date="2017-03" db="EMBL/GenBank/DDBJ databases">
        <title>Draft genime sequence of the acidophilic sulfur-oxidizing bacterium Acidithiobacillus sp. SH, isolated from seawater.</title>
        <authorList>
            <person name="Sharmin S."/>
            <person name="Tokuhisa M."/>
            <person name="Kanao T."/>
            <person name="Kamimura K."/>
        </authorList>
    </citation>
    <scope>NUCLEOTIDE SEQUENCE [LARGE SCALE GENOMIC DNA]</scope>
    <source>
        <strain evidence="1 2">SH</strain>
    </source>
</reference>
<proteinExistence type="predicted"/>
<dbReference type="InterPro" id="IPR010985">
    <property type="entry name" value="Ribbon_hlx_hlx"/>
</dbReference>
<evidence type="ECO:0000313" key="2">
    <source>
        <dbReference type="Proteomes" id="UP000234329"/>
    </source>
</evidence>
<accession>A0A2I1DJ96</accession>
<name>A0A2I1DJ96_9PROT</name>
<protein>
    <submittedName>
        <fullName evidence="1">Transcriptional regulator</fullName>
    </submittedName>
</protein>
<dbReference type="AlphaFoldDB" id="A0A2I1DJ96"/>
<dbReference type="Proteomes" id="UP000234329">
    <property type="component" value="Unassembled WGS sequence"/>
</dbReference>
<dbReference type="OrthoDB" id="5298181at2"/>
<dbReference type="CDD" id="cd22233">
    <property type="entry name" value="RHH_CopAso-like"/>
    <property type="match status" value="1"/>
</dbReference>
<gene>
    <name evidence="1" type="ORF">B1757_12680</name>
</gene>
<organism evidence="1 2">
    <name type="scientific">Acidithiobacillus marinus</name>
    <dbReference type="NCBI Taxonomy" id="187490"/>
    <lineage>
        <taxon>Bacteria</taxon>
        <taxon>Pseudomonadati</taxon>
        <taxon>Pseudomonadota</taxon>
        <taxon>Acidithiobacillia</taxon>
        <taxon>Acidithiobacillales</taxon>
        <taxon>Acidithiobacillaceae</taxon>
        <taxon>Acidithiobacillus</taxon>
    </lineage>
</organism>